<accession>A0ABW6VCP1</accession>
<dbReference type="Proteomes" id="UP001602119">
    <property type="component" value="Unassembled WGS sequence"/>
</dbReference>
<organism evidence="1 2">
    <name type="scientific">Microtetraspora fusca</name>
    <dbReference type="NCBI Taxonomy" id="1997"/>
    <lineage>
        <taxon>Bacteria</taxon>
        <taxon>Bacillati</taxon>
        <taxon>Actinomycetota</taxon>
        <taxon>Actinomycetes</taxon>
        <taxon>Streptosporangiales</taxon>
        <taxon>Streptosporangiaceae</taxon>
        <taxon>Microtetraspora</taxon>
    </lineage>
</organism>
<name>A0ABW6VCP1_MICFU</name>
<keyword evidence="2" id="KW-1185">Reference proteome</keyword>
<proteinExistence type="predicted"/>
<reference evidence="1 2" key="1">
    <citation type="submission" date="2024-10" db="EMBL/GenBank/DDBJ databases">
        <title>The Natural Products Discovery Center: Release of the First 8490 Sequenced Strains for Exploring Actinobacteria Biosynthetic Diversity.</title>
        <authorList>
            <person name="Kalkreuter E."/>
            <person name="Kautsar S.A."/>
            <person name="Yang D."/>
            <person name="Bader C.D."/>
            <person name="Teijaro C.N."/>
            <person name="Fluegel L."/>
            <person name="Davis C.M."/>
            <person name="Simpson J.R."/>
            <person name="Lauterbach L."/>
            <person name="Steele A.D."/>
            <person name="Gui C."/>
            <person name="Meng S."/>
            <person name="Li G."/>
            <person name="Viehrig K."/>
            <person name="Ye F."/>
            <person name="Su P."/>
            <person name="Kiefer A.F."/>
            <person name="Nichols A."/>
            <person name="Cepeda A.J."/>
            <person name="Yan W."/>
            <person name="Fan B."/>
            <person name="Jiang Y."/>
            <person name="Adhikari A."/>
            <person name="Zheng C.-J."/>
            <person name="Schuster L."/>
            <person name="Cowan T.M."/>
            <person name="Smanski M.J."/>
            <person name="Chevrette M.G."/>
            <person name="De Carvalho L.P.S."/>
            <person name="Shen B."/>
        </authorList>
    </citation>
    <scope>NUCLEOTIDE SEQUENCE [LARGE SCALE GENOMIC DNA]</scope>
    <source>
        <strain evidence="1 2">NPDC001281</strain>
    </source>
</reference>
<sequence>MYDNPAESQWDILAPYGFQDSLQIDWIEGEDPEEIAVRMGLDPASRAHCDLGDAVAIAHEFRLKDNIWIGRHSPGWICALGMFGTVPYVDLGQGGRRFTLSYHTEYGFGGFALWKGDELAGEFGSDAVVDGELPALFERHGSGLGVPFSESSRGFEIPGFPLGMESNDGSPGGRGLWPRNEVENLEVLLSVVGRIVGRFIDRAMLSETRTLYFNQEVI</sequence>
<evidence type="ECO:0008006" key="3">
    <source>
        <dbReference type="Google" id="ProtNLM"/>
    </source>
</evidence>
<comment type="caution">
    <text evidence="1">The sequence shown here is derived from an EMBL/GenBank/DDBJ whole genome shotgun (WGS) entry which is preliminary data.</text>
</comment>
<dbReference type="EMBL" id="JBIAXI010000017">
    <property type="protein sequence ID" value="MFF4776342.1"/>
    <property type="molecule type" value="Genomic_DNA"/>
</dbReference>
<evidence type="ECO:0000313" key="2">
    <source>
        <dbReference type="Proteomes" id="UP001602119"/>
    </source>
</evidence>
<protein>
    <recommendedName>
        <fullName evidence="3">SMI1/KNR4 family protein</fullName>
    </recommendedName>
</protein>
<gene>
    <name evidence="1" type="ORF">ACFY05_26115</name>
</gene>
<evidence type="ECO:0000313" key="1">
    <source>
        <dbReference type="EMBL" id="MFF4776342.1"/>
    </source>
</evidence>
<dbReference type="RefSeq" id="WP_387344674.1">
    <property type="nucleotide sequence ID" value="NZ_JBIAXI010000017.1"/>
</dbReference>